<evidence type="ECO:0000313" key="3">
    <source>
        <dbReference type="Proteomes" id="UP001207918"/>
    </source>
</evidence>
<dbReference type="SUPFAM" id="SSF51971">
    <property type="entry name" value="Nucleotide-binding domain"/>
    <property type="match status" value="1"/>
</dbReference>
<dbReference type="PANTHER" id="PTHR13847:SF281">
    <property type="entry name" value="FAD DEPENDENT OXIDOREDUCTASE DOMAIN-CONTAINING PROTEIN"/>
    <property type="match status" value="1"/>
</dbReference>
<comment type="caution">
    <text evidence="2">The sequence shown here is derived from an EMBL/GenBank/DDBJ whole genome shotgun (WGS) entry which is preliminary data.</text>
</comment>
<feature type="domain" description="FAD dependent oxidoreductase" evidence="1">
    <location>
        <begin position="17"/>
        <end position="362"/>
    </location>
</feature>
<evidence type="ECO:0000259" key="1">
    <source>
        <dbReference type="Pfam" id="PF01266"/>
    </source>
</evidence>
<evidence type="ECO:0000313" key="2">
    <source>
        <dbReference type="EMBL" id="MCW9707601.1"/>
    </source>
</evidence>
<dbReference type="InterPro" id="IPR006076">
    <property type="entry name" value="FAD-dep_OxRdtase"/>
</dbReference>
<dbReference type="EMBL" id="JAGGJA010000007">
    <property type="protein sequence ID" value="MCW9707601.1"/>
    <property type="molecule type" value="Genomic_DNA"/>
</dbReference>
<dbReference type="Gene3D" id="3.50.50.60">
    <property type="entry name" value="FAD/NAD(P)-binding domain"/>
    <property type="match status" value="1"/>
</dbReference>
<keyword evidence="3" id="KW-1185">Reference proteome</keyword>
<organism evidence="2 3">
    <name type="scientific">Fodinibius salsisoli</name>
    <dbReference type="NCBI Taxonomy" id="2820877"/>
    <lineage>
        <taxon>Bacteria</taxon>
        <taxon>Pseudomonadati</taxon>
        <taxon>Balneolota</taxon>
        <taxon>Balneolia</taxon>
        <taxon>Balneolales</taxon>
        <taxon>Balneolaceae</taxon>
        <taxon>Fodinibius</taxon>
    </lineage>
</organism>
<dbReference type="PANTHER" id="PTHR13847">
    <property type="entry name" value="SARCOSINE DEHYDROGENASE-RELATED"/>
    <property type="match status" value="1"/>
</dbReference>
<reference evidence="2 3" key="1">
    <citation type="submission" date="2021-03" db="EMBL/GenBank/DDBJ databases">
        <title>Aliifodinibius sp. nov., a new bacterium isolated from saline soil.</title>
        <authorList>
            <person name="Galisteo C."/>
            <person name="De La Haba R."/>
            <person name="Sanchez-Porro C."/>
            <person name="Ventosa A."/>
        </authorList>
    </citation>
    <scope>NUCLEOTIDE SEQUENCE [LARGE SCALE GENOMIC DNA]</scope>
    <source>
        <strain evidence="2 3">1BSP15-2V2</strain>
    </source>
</reference>
<gene>
    <name evidence="2" type="ORF">J6I44_12110</name>
</gene>
<sequence>MTQPSFWEEETFLQPYDLIIVGAGIVGLSSALFYKQEHPSARVAVLERGVFPKGASTRNAGFACIGSIGEHLADLQKTSEENIKARIVRRYRGLELLKQTLGEEAINYDPCGGYELFTSDSKFKIVASKIDRFNRWMEELLDEKEVYTSQKLEGYPVIYNRLEGALHPGKMMQALVQKALHAGIEIRWNTRVQAIDKEGSLVGTNSSKFSTRKVLLATNGFTRRLLPKLEVTPARGYVLVTNAQEQMPWQGTFHHDRGYIYFRNIGDQLLIGGARNMAQKEEETDVFGVNASIKNHLIDFTSKVLGLPDGWTIEEEWSGIMGFTPTKAPVVQQLAEHSYVAAGLSGMGIAIGMEVGQQAANLLQD</sequence>
<dbReference type="Gene3D" id="3.30.9.10">
    <property type="entry name" value="D-Amino Acid Oxidase, subunit A, domain 2"/>
    <property type="match status" value="1"/>
</dbReference>
<dbReference type="Pfam" id="PF01266">
    <property type="entry name" value="DAO"/>
    <property type="match status" value="1"/>
</dbReference>
<protein>
    <submittedName>
        <fullName evidence="2">FAD-dependent oxidoreductase</fullName>
    </submittedName>
</protein>
<accession>A0ABT3PP35</accession>
<dbReference type="Proteomes" id="UP001207918">
    <property type="component" value="Unassembled WGS sequence"/>
</dbReference>
<dbReference type="InterPro" id="IPR036188">
    <property type="entry name" value="FAD/NAD-bd_sf"/>
</dbReference>
<proteinExistence type="predicted"/>
<name>A0ABT3PP35_9BACT</name>
<dbReference type="RefSeq" id="WP_265766392.1">
    <property type="nucleotide sequence ID" value="NZ_JAGGJA010000007.1"/>
</dbReference>